<accession>A0A4Z2HGL5</accession>
<feature type="transmembrane region" description="Helical" evidence="1">
    <location>
        <begin position="49"/>
        <end position="75"/>
    </location>
</feature>
<protein>
    <submittedName>
        <fullName evidence="2">Uncharacterized protein</fullName>
    </submittedName>
</protein>
<dbReference type="AlphaFoldDB" id="A0A4Z2HGL5"/>
<dbReference type="EMBL" id="SRLO01000259">
    <property type="protein sequence ID" value="TNN64064.1"/>
    <property type="molecule type" value="Genomic_DNA"/>
</dbReference>
<sequence length="125" mass="14028">MHVRVIPADHLLPGLDQDHLLVVVVVMVVVDRVGVVRDQRLQRDHGLPVVVVVFIVVVLVVVFIVVVVVFIVVVVPTDHRGLDGLHGYRFHLYLVKLHDLGRHLRAVCLDGDGSKRWFVSGGKWL</sequence>
<gene>
    <name evidence="2" type="ORF">EYF80_025682</name>
</gene>
<organism evidence="2 3">
    <name type="scientific">Liparis tanakae</name>
    <name type="common">Tanaka's snailfish</name>
    <dbReference type="NCBI Taxonomy" id="230148"/>
    <lineage>
        <taxon>Eukaryota</taxon>
        <taxon>Metazoa</taxon>
        <taxon>Chordata</taxon>
        <taxon>Craniata</taxon>
        <taxon>Vertebrata</taxon>
        <taxon>Euteleostomi</taxon>
        <taxon>Actinopterygii</taxon>
        <taxon>Neopterygii</taxon>
        <taxon>Teleostei</taxon>
        <taxon>Neoteleostei</taxon>
        <taxon>Acanthomorphata</taxon>
        <taxon>Eupercaria</taxon>
        <taxon>Perciformes</taxon>
        <taxon>Cottioidei</taxon>
        <taxon>Cottales</taxon>
        <taxon>Liparidae</taxon>
        <taxon>Liparis</taxon>
    </lineage>
</organism>
<keyword evidence="1" id="KW-1133">Transmembrane helix</keyword>
<evidence type="ECO:0000313" key="2">
    <source>
        <dbReference type="EMBL" id="TNN64064.1"/>
    </source>
</evidence>
<reference evidence="2 3" key="1">
    <citation type="submission" date="2019-03" db="EMBL/GenBank/DDBJ databases">
        <title>First draft genome of Liparis tanakae, snailfish: a comprehensive survey of snailfish specific genes.</title>
        <authorList>
            <person name="Kim W."/>
            <person name="Song I."/>
            <person name="Jeong J.-H."/>
            <person name="Kim D."/>
            <person name="Kim S."/>
            <person name="Ryu S."/>
            <person name="Song J.Y."/>
            <person name="Lee S.K."/>
        </authorList>
    </citation>
    <scope>NUCLEOTIDE SEQUENCE [LARGE SCALE GENOMIC DNA]</scope>
    <source>
        <tissue evidence="2">Muscle</tissue>
    </source>
</reference>
<evidence type="ECO:0000256" key="1">
    <source>
        <dbReference type="SAM" id="Phobius"/>
    </source>
</evidence>
<feature type="transmembrane region" description="Helical" evidence="1">
    <location>
        <begin position="20"/>
        <end position="37"/>
    </location>
</feature>
<name>A0A4Z2HGL5_9TELE</name>
<keyword evidence="1" id="KW-0812">Transmembrane</keyword>
<proteinExistence type="predicted"/>
<comment type="caution">
    <text evidence="2">The sequence shown here is derived from an EMBL/GenBank/DDBJ whole genome shotgun (WGS) entry which is preliminary data.</text>
</comment>
<keyword evidence="3" id="KW-1185">Reference proteome</keyword>
<keyword evidence="1" id="KW-0472">Membrane</keyword>
<evidence type="ECO:0000313" key="3">
    <source>
        <dbReference type="Proteomes" id="UP000314294"/>
    </source>
</evidence>
<dbReference type="Proteomes" id="UP000314294">
    <property type="component" value="Unassembled WGS sequence"/>
</dbReference>